<feature type="domain" description="Reverse transcriptase zinc-binding" evidence="1">
    <location>
        <begin position="91"/>
        <end position="153"/>
    </location>
</feature>
<organism evidence="2">
    <name type="scientific">Fagus sylvatica</name>
    <name type="common">Beechnut</name>
    <dbReference type="NCBI Taxonomy" id="28930"/>
    <lineage>
        <taxon>Eukaryota</taxon>
        <taxon>Viridiplantae</taxon>
        <taxon>Streptophyta</taxon>
        <taxon>Embryophyta</taxon>
        <taxon>Tracheophyta</taxon>
        <taxon>Spermatophyta</taxon>
        <taxon>Magnoliopsida</taxon>
        <taxon>eudicotyledons</taxon>
        <taxon>Gunneridae</taxon>
        <taxon>Pentapetalae</taxon>
        <taxon>rosids</taxon>
        <taxon>fabids</taxon>
        <taxon>Fagales</taxon>
        <taxon>Fagaceae</taxon>
        <taxon>Fagus</taxon>
    </lineage>
</organism>
<gene>
    <name evidence="2" type="ORF">FSB_LOCUS44932</name>
</gene>
<name>A0A2N9HZ86_FAGSY</name>
<evidence type="ECO:0000259" key="1">
    <source>
        <dbReference type="Pfam" id="PF13966"/>
    </source>
</evidence>
<accession>A0A2N9HZ86</accession>
<protein>
    <recommendedName>
        <fullName evidence="1">Reverse transcriptase zinc-binding domain-containing protein</fullName>
    </recommendedName>
</protein>
<proteinExistence type="predicted"/>
<dbReference type="AlphaFoldDB" id="A0A2N9HZ86"/>
<dbReference type="Pfam" id="PF13966">
    <property type="entry name" value="zf-RVT"/>
    <property type="match status" value="1"/>
</dbReference>
<reference evidence="2" key="1">
    <citation type="submission" date="2018-02" db="EMBL/GenBank/DDBJ databases">
        <authorList>
            <person name="Cohen D.B."/>
            <person name="Kent A.D."/>
        </authorList>
    </citation>
    <scope>NUCLEOTIDE SEQUENCE</scope>
</reference>
<dbReference type="EMBL" id="OIVN01004385">
    <property type="protein sequence ID" value="SPD17050.1"/>
    <property type="molecule type" value="Genomic_DNA"/>
</dbReference>
<sequence length="188" mass="21822">MVCDGRLGMALSVDVWHDTWSERPLVRGRDITGVQQVADLLDSTRGTWDMEIVDRVFNVQSVTKGKQIPLPMGLLGDRMGWSYEKHGEFSLWKSKTPGKSKHLIWRAYHNILPTRANLFQRHIVSTPECLVCQQEEEDVSHTLWGCPYARDVWSLTSLRLQKSLVSADDFSHIARYLFWRLSKDERHQ</sequence>
<dbReference type="InterPro" id="IPR026960">
    <property type="entry name" value="RVT-Znf"/>
</dbReference>
<evidence type="ECO:0000313" key="2">
    <source>
        <dbReference type="EMBL" id="SPD17050.1"/>
    </source>
</evidence>